<name>A0A6P7TF06_9MOLL</name>
<feature type="compositionally biased region" description="Polar residues" evidence="4">
    <location>
        <begin position="330"/>
        <end position="349"/>
    </location>
</feature>
<feature type="compositionally biased region" description="Basic residues" evidence="4">
    <location>
        <begin position="366"/>
        <end position="376"/>
    </location>
</feature>
<keyword evidence="1" id="KW-0343">GTPase activation</keyword>
<dbReference type="GO" id="GO:0031410">
    <property type="term" value="C:cytoplasmic vesicle"/>
    <property type="evidence" value="ECO:0007669"/>
    <property type="project" value="UniProtKB-ARBA"/>
</dbReference>
<dbReference type="KEGG" id="osn:115223427"/>
<dbReference type="InterPro" id="IPR035969">
    <property type="entry name" value="Rab-GAP_TBC_sf"/>
</dbReference>
<evidence type="ECO:0000259" key="5">
    <source>
        <dbReference type="PROSITE" id="PS50003"/>
    </source>
</evidence>
<dbReference type="SUPFAM" id="SSF50729">
    <property type="entry name" value="PH domain-like"/>
    <property type="match status" value="1"/>
</dbReference>
<feature type="coiled-coil region" evidence="3">
    <location>
        <begin position="577"/>
        <end position="625"/>
    </location>
</feature>
<dbReference type="SUPFAM" id="SSF47923">
    <property type="entry name" value="Ypt/Rab-GAP domain of gyp1p"/>
    <property type="match status" value="2"/>
</dbReference>
<reference evidence="8" key="1">
    <citation type="submission" date="2025-08" db="UniProtKB">
        <authorList>
            <consortium name="RefSeq"/>
        </authorList>
    </citation>
    <scope>IDENTIFICATION</scope>
</reference>
<dbReference type="InterPro" id="IPR011993">
    <property type="entry name" value="PH-like_dom_sf"/>
</dbReference>
<dbReference type="InterPro" id="IPR050302">
    <property type="entry name" value="Rab_GAP_TBC_domain"/>
</dbReference>
<feature type="compositionally biased region" description="Polar residues" evidence="4">
    <location>
        <begin position="380"/>
        <end position="389"/>
    </location>
</feature>
<dbReference type="Gene3D" id="1.10.10.750">
    <property type="entry name" value="Ypt/Rab-GAP domain of gyp1p, domain 1"/>
    <property type="match status" value="1"/>
</dbReference>
<evidence type="ECO:0000256" key="4">
    <source>
        <dbReference type="SAM" id="MobiDB-lite"/>
    </source>
</evidence>
<evidence type="ECO:0000256" key="2">
    <source>
        <dbReference type="ARBA" id="ARBA00023054"/>
    </source>
</evidence>
<dbReference type="InterPro" id="IPR001849">
    <property type="entry name" value="PH_domain"/>
</dbReference>
<dbReference type="Proteomes" id="UP000515154">
    <property type="component" value="Linkage group LG23"/>
</dbReference>
<feature type="compositionally biased region" description="Basic and acidic residues" evidence="4">
    <location>
        <begin position="320"/>
        <end position="329"/>
    </location>
</feature>
<feature type="coiled-coil region" evidence="3">
    <location>
        <begin position="497"/>
        <end position="543"/>
    </location>
</feature>
<dbReference type="GO" id="GO:0005829">
    <property type="term" value="C:cytosol"/>
    <property type="evidence" value="ECO:0007669"/>
    <property type="project" value="UniProtKB-ARBA"/>
</dbReference>
<dbReference type="GO" id="GO:0005096">
    <property type="term" value="F:GTPase activator activity"/>
    <property type="evidence" value="ECO:0007669"/>
    <property type="project" value="UniProtKB-KW"/>
</dbReference>
<dbReference type="PROSITE" id="PS50003">
    <property type="entry name" value="PH_DOMAIN"/>
    <property type="match status" value="1"/>
</dbReference>
<evidence type="ECO:0000313" key="7">
    <source>
        <dbReference type="Proteomes" id="UP000515154"/>
    </source>
</evidence>
<dbReference type="Pfam" id="PF00566">
    <property type="entry name" value="RabGAP-TBC"/>
    <property type="match status" value="1"/>
</dbReference>
<feature type="domain" description="PH" evidence="5">
    <location>
        <begin position="49"/>
        <end position="149"/>
    </location>
</feature>
<gene>
    <name evidence="8" type="primary">LOC115223427</name>
</gene>
<feature type="region of interest" description="Disordered" evidence="4">
    <location>
        <begin position="284"/>
        <end position="390"/>
    </location>
</feature>
<evidence type="ECO:0000259" key="6">
    <source>
        <dbReference type="PROSITE" id="PS50086"/>
    </source>
</evidence>
<feature type="compositionally biased region" description="Basic and acidic residues" evidence="4">
    <location>
        <begin position="351"/>
        <end position="365"/>
    </location>
</feature>
<protein>
    <submittedName>
        <fullName evidence="8">TBC1 domain family member 2A isoform X1</fullName>
    </submittedName>
</protein>
<evidence type="ECO:0000256" key="3">
    <source>
        <dbReference type="SAM" id="Coils"/>
    </source>
</evidence>
<feature type="compositionally biased region" description="Low complexity" evidence="4">
    <location>
        <begin position="284"/>
        <end position="309"/>
    </location>
</feature>
<feature type="coiled-coil region" evidence="3">
    <location>
        <begin position="435"/>
        <end position="472"/>
    </location>
</feature>
<dbReference type="PANTHER" id="PTHR47219">
    <property type="entry name" value="RAB GTPASE-ACTIVATING PROTEIN 1-LIKE"/>
    <property type="match status" value="1"/>
</dbReference>
<dbReference type="PANTHER" id="PTHR47219:SF20">
    <property type="entry name" value="TBC1 DOMAIN FAMILY MEMBER 2B"/>
    <property type="match status" value="1"/>
</dbReference>
<dbReference type="SMART" id="SM00164">
    <property type="entry name" value="TBC"/>
    <property type="match status" value="1"/>
</dbReference>
<proteinExistence type="predicted"/>
<dbReference type="Gene3D" id="2.30.29.30">
    <property type="entry name" value="Pleckstrin-homology domain (PH domain)/Phosphotyrosine-binding domain (PTB)"/>
    <property type="match status" value="1"/>
</dbReference>
<keyword evidence="7" id="KW-1185">Reference proteome</keyword>
<sequence length="1071" mass="123071">MEVNIAGQSKPVEVTCVAEVKHLDIGVSNTLNGGDTSTSGAYDDTACEGDRLCGWLSVRPNTKLLPKINKQRYFVFSEKTCKLYHYRSQHDMLPLGEIDIYNASFNFEASNLDKPGLFEIRSEGKIYSLDASNKVNMMYWLQTLQKKRRTYSETRANKDPVRQEFRASSLEIRGSTLSLSKKLMYALSGEGESSGSAQENQAQSSSTQASCQKTKVWSLAALRSEIVNILNSHKQQRNPVSLSISPTLRKRIFNTGNTAAKTDEWLMVDNAGEVPTVTVTDVSKSCETTKSLESTKSSDSVQSSDTIKSGDTAKILDSTRLTDDEKSTDSPRLSDSSKIVQDSPPTQVDGSRPDLTKTRSTDKSKSPFKWKRGKKMQKADSMSTGSSSPCEKCRLTTLPSMKNPSFVSYCEEVGMDHSCCKQDSEFENLALKDDLSSVEEELEANRAVVSFLQKEIDQLQRQMHTRNELETEEQPKIDEMLKIRDDNIVKLEHLLAMTKQEKEMQSVNNKKTLNENEALQLQVKKLQDEVKEKEEYITQQAKQLEQLAKTNQKDSLVTWYNDESVTTKTLSDNFRRIETLNDMVRAYEMQNKFLSIEILELNELRQQCEKREKILSMELAKQEAKYYKIMSKYLIILKNLEKVSEGGKEDNKPEVVRQLLNEVLDSESNFKGDFAYSPTNSPEYDNYGFVRYPATNEGDLLSTRAIEMQRKSEELNTSIKEIEEKRLHQNKWDNFMTGLDKKELQRCSELKSLIRSGIPQEHRERIWNGCVNFYVSHRRKHLHADHYQKLVAQVINQKPNPEAKQIELDLLRTLPNNKYYMSLESEHVQKLRRVLLAFSWQCSSIGYCQGLNRLAAVALLFLSEEEAFWCLIAIVEYLLPQDYYSSTMIAAQTDQRVLKDLVQDKLPRLHGYLEKENIDLSLFTFNWFLTIFVDNVPPETFLRVWDAFLYEGSKVLFRFALAFFKVSEEEIINQPSNMAVNKYLQVLGEKMVNINQITQIAFHWLNPFPMRTVAYKRQIHIQTVKAELAELDAIREAYRESQRESHKEEIISLEIKPDEKSSDIINSEDDD</sequence>
<dbReference type="InterPro" id="IPR000195">
    <property type="entry name" value="Rab-GAP-TBC_dom"/>
</dbReference>
<evidence type="ECO:0000256" key="1">
    <source>
        <dbReference type="ARBA" id="ARBA00022468"/>
    </source>
</evidence>
<dbReference type="SMART" id="SM00233">
    <property type="entry name" value="PH"/>
    <property type="match status" value="1"/>
</dbReference>
<evidence type="ECO:0000313" key="8">
    <source>
        <dbReference type="RefSeq" id="XP_029649819.1"/>
    </source>
</evidence>
<dbReference type="Gene3D" id="1.10.472.80">
    <property type="entry name" value="Ypt/Rab-GAP domain of gyp1p, domain 3"/>
    <property type="match status" value="1"/>
</dbReference>
<keyword evidence="2 3" id="KW-0175">Coiled coil</keyword>
<organism evidence="7 8">
    <name type="scientific">Octopus sinensis</name>
    <name type="common">East Asian common octopus</name>
    <dbReference type="NCBI Taxonomy" id="2607531"/>
    <lineage>
        <taxon>Eukaryota</taxon>
        <taxon>Metazoa</taxon>
        <taxon>Spiralia</taxon>
        <taxon>Lophotrochozoa</taxon>
        <taxon>Mollusca</taxon>
        <taxon>Cephalopoda</taxon>
        <taxon>Coleoidea</taxon>
        <taxon>Octopodiformes</taxon>
        <taxon>Octopoda</taxon>
        <taxon>Incirrata</taxon>
        <taxon>Octopodidae</taxon>
        <taxon>Octopus</taxon>
    </lineage>
</organism>
<dbReference type="RefSeq" id="XP_029649819.1">
    <property type="nucleotide sequence ID" value="XM_029793959.2"/>
</dbReference>
<dbReference type="GO" id="GO:0031267">
    <property type="term" value="F:small GTPase binding"/>
    <property type="evidence" value="ECO:0007669"/>
    <property type="project" value="TreeGrafter"/>
</dbReference>
<feature type="domain" description="Rab-GAP TBC" evidence="6">
    <location>
        <begin position="757"/>
        <end position="952"/>
    </location>
</feature>
<dbReference type="FunFam" id="1.10.8.270:FF:000014">
    <property type="entry name" value="Putative TBC1 domain family member 2B"/>
    <property type="match status" value="1"/>
</dbReference>
<accession>A0A6P7TF06</accession>
<dbReference type="FunFam" id="1.10.472.80:FF:000018">
    <property type="entry name" value="TBC1 domain family member 2B"/>
    <property type="match status" value="1"/>
</dbReference>
<dbReference type="Gene3D" id="1.10.8.270">
    <property type="entry name" value="putative rabgap domain of human tbc1 domain family member 14 like domains"/>
    <property type="match status" value="1"/>
</dbReference>
<dbReference type="AlphaFoldDB" id="A0A6P7TF06"/>
<dbReference type="PROSITE" id="PS50086">
    <property type="entry name" value="TBC_RABGAP"/>
    <property type="match status" value="1"/>
</dbReference>